<feature type="binding site" evidence="6">
    <location>
        <position position="77"/>
    </location>
    <ligand>
        <name>substrate</name>
    </ligand>
</feature>
<dbReference type="EC" id="5.1.3.15" evidence="3 5"/>
<dbReference type="GO" id="GO:0030246">
    <property type="term" value="F:carbohydrate binding"/>
    <property type="evidence" value="ECO:0007669"/>
    <property type="project" value="UniProtKB-UniRule"/>
</dbReference>
<proteinExistence type="inferred from homology"/>
<feature type="binding site" evidence="6">
    <location>
        <position position="102"/>
    </location>
    <ligand>
        <name>substrate</name>
    </ligand>
</feature>
<dbReference type="InterPro" id="IPR014718">
    <property type="entry name" value="GH-type_carb-bd"/>
</dbReference>
<gene>
    <name evidence="7" type="ORF">E4U60_002621</name>
</gene>
<dbReference type="PANTHER" id="PTHR11122:SF13">
    <property type="entry name" value="GLUCOSE-6-PHOSPHATE 1-EPIMERASE"/>
    <property type="match status" value="1"/>
</dbReference>
<comment type="catalytic activity">
    <reaction evidence="1">
        <text>alpha-D-glucose 6-phosphate = beta-D-glucose 6-phosphate</text>
        <dbReference type="Rhea" id="RHEA:16249"/>
        <dbReference type="ChEBI" id="CHEBI:58225"/>
        <dbReference type="ChEBI" id="CHEBI:58247"/>
        <dbReference type="EC" id="5.1.3.15"/>
    </reaction>
</comment>
<sequence length="315" mass="35905">MVDGPQEQSADEATSKLPEYPQVIIDDKFERVLAVHPSGSTVEILLHGATIISWKYKGIERLWLSENAKLDGSRPVRGGLPLVFPMFGAATSDHPPTSKLPQHGIARIARWEYLGHSIIDDAYTLAAKLEFGLYSDSLPDSIRALWPYEFKLSYSVQLEHDRISTNLIVKNEGDVAFDYQMLFHNYISCDIYTTEITGLERGKYTDKTDGDKVKTEENFYVKVSGETDRKYRTPRGGDDAISVNDRENTRLLFYRYDLEDIAVWNPWKEKAESMDDFMPKDGYEKFICVDVGAINSWKRLEAGAKARGKQTLWLL</sequence>
<evidence type="ECO:0000256" key="6">
    <source>
        <dbReference type="PIRSR" id="PIRSR016020-2"/>
    </source>
</evidence>
<dbReference type="InterPro" id="IPR011013">
    <property type="entry name" value="Gal_mutarotase_sf_dom"/>
</dbReference>
<comment type="similarity">
    <text evidence="2 5">Belongs to the glucose-6-phosphate 1-epimerase family.</text>
</comment>
<evidence type="ECO:0000313" key="8">
    <source>
        <dbReference type="Proteomes" id="UP000706124"/>
    </source>
</evidence>
<dbReference type="GO" id="GO:0047938">
    <property type="term" value="F:glucose-6-phosphate 1-epimerase activity"/>
    <property type="evidence" value="ECO:0007669"/>
    <property type="project" value="UniProtKB-UniRule"/>
</dbReference>
<comment type="function">
    <text evidence="5">Catalyzes the interconversion between the alpha and beta anomers from at least three hexose 6-phosphate sugars (Glc6P, Gal6P, and Man6P).</text>
</comment>
<evidence type="ECO:0000256" key="5">
    <source>
        <dbReference type="PIRNR" id="PIRNR016020"/>
    </source>
</evidence>
<keyword evidence="4 5" id="KW-0413">Isomerase</keyword>
<evidence type="ECO:0000256" key="3">
    <source>
        <dbReference type="ARBA" id="ARBA00012083"/>
    </source>
</evidence>
<dbReference type="Pfam" id="PF01263">
    <property type="entry name" value="Aldose_epim"/>
    <property type="match status" value="1"/>
</dbReference>
<dbReference type="AlphaFoldDB" id="A0A9P7MIQ8"/>
<dbReference type="PANTHER" id="PTHR11122">
    <property type="entry name" value="APOSPORY-ASSOCIATED PROTEIN C-RELATED"/>
    <property type="match status" value="1"/>
</dbReference>
<keyword evidence="8" id="KW-1185">Reference proteome</keyword>
<dbReference type="GO" id="GO:0005975">
    <property type="term" value="P:carbohydrate metabolic process"/>
    <property type="evidence" value="ECO:0007669"/>
    <property type="project" value="InterPro"/>
</dbReference>
<accession>A0A9P7MIQ8</accession>
<name>A0A9P7MIQ8_9HYPO</name>
<dbReference type="Proteomes" id="UP000706124">
    <property type="component" value="Unassembled WGS sequence"/>
</dbReference>
<dbReference type="PIRSF" id="PIRSF016020">
    <property type="entry name" value="PHexose_mutarotase"/>
    <property type="match status" value="1"/>
</dbReference>
<reference evidence="7 8" key="1">
    <citation type="journal article" date="2020" name="bioRxiv">
        <title>Whole genome comparisons of ergot fungi reveals the divergence and evolution of species within the genus Claviceps are the result of varying mechanisms driving genome evolution and host range expansion.</title>
        <authorList>
            <person name="Wyka S.A."/>
            <person name="Mondo S.J."/>
            <person name="Liu M."/>
            <person name="Dettman J."/>
            <person name="Nalam V."/>
            <person name="Broders K.D."/>
        </authorList>
    </citation>
    <scope>NUCLEOTIDE SEQUENCE [LARGE SCALE GENOMIC DNA]</scope>
    <source>
        <strain evidence="7 8">CCC 1485</strain>
    </source>
</reference>
<evidence type="ECO:0000256" key="4">
    <source>
        <dbReference type="ARBA" id="ARBA00023235"/>
    </source>
</evidence>
<protein>
    <recommendedName>
        <fullName evidence="3 5">Glucose-6-phosphate 1-epimerase</fullName>
        <ecNumber evidence="3 5">5.1.3.15</ecNumber>
    </recommendedName>
</protein>
<dbReference type="GO" id="GO:0005737">
    <property type="term" value="C:cytoplasm"/>
    <property type="evidence" value="ECO:0007669"/>
    <property type="project" value="TreeGrafter"/>
</dbReference>
<dbReference type="InterPro" id="IPR025532">
    <property type="entry name" value="G6P_1-epimerase"/>
</dbReference>
<evidence type="ECO:0000256" key="2">
    <source>
        <dbReference type="ARBA" id="ARBA00005866"/>
    </source>
</evidence>
<evidence type="ECO:0000256" key="1">
    <source>
        <dbReference type="ARBA" id="ARBA00001096"/>
    </source>
</evidence>
<dbReference type="SUPFAM" id="SSF74650">
    <property type="entry name" value="Galactose mutarotase-like"/>
    <property type="match status" value="1"/>
</dbReference>
<evidence type="ECO:0000313" key="7">
    <source>
        <dbReference type="EMBL" id="KAG5947844.1"/>
    </source>
</evidence>
<dbReference type="EMBL" id="SRPO01000022">
    <property type="protein sequence ID" value="KAG5947844.1"/>
    <property type="molecule type" value="Genomic_DNA"/>
</dbReference>
<dbReference type="OrthoDB" id="1659429at2759"/>
<dbReference type="Gene3D" id="2.70.98.10">
    <property type="match status" value="1"/>
</dbReference>
<organism evidence="7 8">
    <name type="scientific">Claviceps pazoutovae</name>
    <dbReference type="NCBI Taxonomy" id="1649127"/>
    <lineage>
        <taxon>Eukaryota</taxon>
        <taxon>Fungi</taxon>
        <taxon>Dikarya</taxon>
        <taxon>Ascomycota</taxon>
        <taxon>Pezizomycotina</taxon>
        <taxon>Sordariomycetes</taxon>
        <taxon>Hypocreomycetidae</taxon>
        <taxon>Hypocreales</taxon>
        <taxon>Clavicipitaceae</taxon>
        <taxon>Claviceps</taxon>
    </lineage>
</organism>
<feature type="binding site" evidence="6">
    <location>
        <position position="107"/>
    </location>
    <ligand>
        <name>substrate</name>
    </ligand>
</feature>
<comment type="caution">
    <text evidence="7">The sequence shown here is derived from an EMBL/GenBank/DDBJ whole genome shotgun (WGS) entry which is preliminary data.</text>
</comment>
<dbReference type="InterPro" id="IPR008183">
    <property type="entry name" value="Aldose_1/G6P_1-epimerase"/>
</dbReference>